<sequence length="100" mass="11403">ELPRAQNQEQRSKEYNTRNTTLFKQNVRIILIYPNSQTSYLMLQSLPIRRRICALPAMSIPHVVSIQPKSESQNPFGSKLVRPHVERGTRSASVMSIVVA</sequence>
<accession>A0ACA9SQK1</accession>
<dbReference type="EMBL" id="CAJVQC010147367">
    <property type="protein sequence ID" value="CAG8845575.1"/>
    <property type="molecule type" value="Genomic_DNA"/>
</dbReference>
<evidence type="ECO:0000313" key="2">
    <source>
        <dbReference type="Proteomes" id="UP000789920"/>
    </source>
</evidence>
<dbReference type="Proteomes" id="UP000789920">
    <property type="component" value="Unassembled WGS sequence"/>
</dbReference>
<protein>
    <submittedName>
        <fullName evidence="1">25514_t:CDS:1</fullName>
    </submittedName>
</protein>
<feature type="non-terminal residue" evidence="1">
    <location>
        <position position="1"/>
    </location>
</feature>
<name>A0ACA9SQK1_9GLOM</name>
<keyword evidence="2" id="KW-1185">Reference proteome</keyword>
<comment type="caution">
    <text evidence="1">The sequence shown here is derived from an EMBL/GenBank/DDBJ whole genome shotgun (WGS) entry which is preliminary data.</text>
</comment>
<feature type="non-terminal residue" evidence="1">
    <location>
        <position position="100"/>
    </location>
</feature>
<organism evidence="1 2">
    <name type="scientific">Racocetra persica</name>
    <dbReference type="NCBI Taxonomy" id="160502"/>
    <lineage>
        <taxon>Eukaryota</taxon>
        <taxon>Fungi</taxon>
        <taxon>Fungi incertae sedis</taxon>
        <taxon>Mucoromycota</taxon>
        <taxon>Glomeromycotina</taxon>
        <taxon>Glomeromycetes</taxon>
        <taxon>Diversisporales</taxon>
        <taxon>Gigasporaceae</taxon>
        <taxon>Racocetra</taxon>
    </lineage>
</organism>
<evidence type="ECO:0000313" key="1">
    <source>
        <dbReference type="EMBL" id="CAG8845575.1"/>
    </source>
</evidence>
<gene>
    <name evidence="1" type="ORF">RPERSI_LOCUS33726</name>
</gene>
<reference evidence="1" key="1">
    <citation type="submission" date="2021-06" db="EMBL/GenBank/DDBJ databases">
        <authorList>
            <person name="Kallberg Y."/>
            <person name="Tangrot J."/>
            <person name="Rosling A."/>
        </authorList>
    </citation>
    <scope>NUCLEOTIDE SEQUENCE</scope>
    <source>
        <strain evidence="1">MA461A</strain>
    </source>
</reference>
<proteinExistence type="predicted"/>